<gene>
    <name evidence="1" type="ORF">IWX46DRAFT_595475</name>
</gene>
<dbReference type="EMBL" id="JBBPDW010000009">
    <property type="protein sequence ID" value="KAK7549254.1"/>
    <property type="molecule type" value="Genomic_DNA"/>
</dbReference>
<protein>
    <recommendedName>
        <fullName evidence="3">Secreted protein</fullName>
    </recommendedName>
</protein>
<keyword evidence="2" id="KW-1185">Reference proteome</keyword>
<proteinExistence type="predicted"/>
<comment type="caution">
    <text evidence="1">The sequence shown here is derived from an EMBL/GenBank/DDBJ whole genome shotgun (WGS) entry which is preliminary data.</text>
</comment>
<accession>A0ABR1MGY1</accession>
<evidence type="ECO:0008006" key="3">
    <source>
        <dbReference type="Google" id="ProtNLM"/>
    </source>
</evidence>
<organism evidence="1 2">
    <name type="scientific">Phyllosticta citricarpa</name>
    <dbReference type="NCBI Taxonomy" id="55181"/>
    <lineage>
        <taxon>Eukaryota</taxon>
        <taxon>Fungi</taxon>
        <taxon>Dikarya</taxon>
        <taxon>Ascomycota</taxon>
        <taxon>Pezizomycotina</taxon>
        <taxon>Dothideomycetes</taxon>
        <taxon>Dothideomycetes incertae sedis</taxon>
        <taxon>Botryosphaeriales</taxon>
        <taxon>Phyllostictaceae</taxon>
        <taxon>Phyllosticta</taxon>
    </lineage>
</organism>
<reference evidence="1 2" key="1">
    <citation type="submission" date="2024-04" db="EMBL/GenBank/DDBJ databases">
        <title>Phyllosticta paracitricarpa is synonymous to the EU quarantine fungus P. citricarpa based on phylogenomic analyses.</title>
        <authorList>
            <consortium name="Lawrence Berkeley National Laboratory"/>
            <person name="Van Ingen-Buijs V.A."/>
            <person name="Van Westerhoven A.C."/>
            <person name="Haridas S."/>
            <person name="Skiadas P."/>
            <person name="Martin F."/>
            <person name="Groenewald J.Z."/>
            <person name="Crous P.W."/>
            <person name="Seidl M.F."/>
        </authorList>
    </citation>
    <scope>NUCLEOTIDE SEQUENCE [LARGE SCALE GENOMIC DNA]</scope>
    <source>
        <strain evidence="1 2">CBS 122670</strain>
    </source>
</reference>
<sequence length="107" mass="11924">MMMMHFHFCITPAPLSSPAAVTQIIHMLFRSIHAAAPLPTTTDFVGRRRLLPSSRSTTAKHANTLQYIRTHAVHFKASGPSLPAMSHVPSHHMLWRFSPDRRSSIAG</sequence>
<name>A0ABR1MGY1_9PEZI</name>
<evidence type="ECO:0000313" key="1">
    <source>
        <dbReference type="EMBL" id="KAK7549254.1"/>
    </source>
</evidence>
<evidence type="ECO:0000313" key="2">
    <source>
        <dbReference type="Proteomes" id="UP001365128"/>
    </source>
</evidence>
<dbReference type="Proteomes" id="UP001365128">
    <property type="component" value="Unassembled WGS sequence"/>
</dbReference>